<dbReference type="GO" id="GO:0007399">
    <property type="term" value="P:nervous system development"/>
    <property type="evidence" value="ECO:0007669"/>
    <property type="project" value="TreeGrafter"/>
</dbReference>
<evidence type="ECO:0000256" key="2">
    <source>
        <dbReference type="ARBA" id="ARBA00004479"/>
    </source>
</evidence>
<dbReference type="InterPro" id="IPR001245">
    <property type="entry name" value="Ser-Thr/Tyr_kinase_cat_dom"/>
</dbReference>
<dbReference type="Gene3D" id="1.10.510.10">
    <property type="entry name" value="Transferase(Phosphotransferase) domain 1"/>
    <property type="match status" value="1"/>
</dbReference>
<reference evidence="26 27" key="1">
    <citation type="journal article" date="2019" name="Genome Biol. Evol.">
        <title>Whole-Genome Sequencing of the Giant Devil Catfish, Bagarius yarrelli.</title>
        <authorList>
            <person name="Jiang W."/>
            <person name="Lv Y."/>
            <person name="Cheng L."/>
            <person name="Yang K."/>
            <person name="Chao B."/>
            <person name="Wang X."/>
            <person name="Li Y."/>
            <person name="Pan X."/>
            <person name="You X."/>
            <person name="Zhang Y."/>
            <person name="Yang J."/>
            <person name="Li J."/>
            <person name="Zhang X."/>
            <person name="Liu S."/>
            <person name="Sun C."/>
            <person name="Yang J."/>
            <person name="Shi Q."/>
        </authorList>
    </citation>
    <scope>NUCLEOTIDE SEQUENCE [LARGE SCALE GENOMIC DNA]</scope>
    <source>
        <strain evidence="26">JWS20170419001</strain>
        <tissue evidence="26">Muscle</tissue>
    </source>
</reference>
<dbReference type="EMBL" id="VCAZ01000282">
    <property type="protein sequence ID" value="TTT14225.1"/>
    <property type="molecule type" value="Genomic_DNA"/>
</dbReference>
<dbReference type="InterPro" id="IPR015943">
    <property type="entry name" value="WD40/YVTN_repeat-like_dom_sf"/>
</dbReference>
<dbReference type="CDD" id="cd05058">
    <property type="entry name" value="PTKc_Met_Ron"/>
    <property type="match status" value="1"/>
</dbReference>
<dbReference type="PROSITE" id="PS51004">
    <property type="entry name" value="SEMA"/>
    <property type="match status" value="1"/>
</dbReference>
<dbReference type="FunFam" id="1.10.510.10:FF:000093">
    <property type="entry name" value="Hepatocyte growth factor receptor"/>
    <property type="match status" value="1"/>
</dbReference>
<sequence length="1267" mass="142897">MVHWTTVLVPCIWIQAFATWVASDTCPPIHLDSVSFSVLYPMPFFQTSNPIQNIAVNPFYREVYVGSRNLIEAVDEKLGKLWELRTGPVGSRECHLCRLCDIESDPFEEDTDSEVLLLDSFLMYLYTCGSSQYGVCYFHQLNENGRAPAPSKCLFSKQANSAAFCPDCIASPLGTKVSMVEEGQTAYFYVAATVNDSVTQRYGRKSISVRRPLATEDGFHTDVQGLTVLPELRRVYPIEYIYSFYTNDFVYFLSVQREKAETQGTSRYQTRLGRLPRNEWEMRRYREVVLECRYEPKRRRRDAAGAAFRDIVYNVVQAAHFGRAGRELADELGVEENDDILYGVFAVTDVSGVTEHDSALCAFPMDWVNKFINDGVEDCCKYGPERLSRGLCHFQPCESCPHESMEHNMSCRDQPTLVSQPCYRVDLFNRQMKDTLLTSLLVTTIDNKTLAHIGTADGRLLQFVLRRSSPVIFANYSLAQNQRVSSTAAVLPPDHLLFIVGNKFFPKTAPLDGQTELSLCGFEFQSPTKPDITTRTHVVKLGETGCVVYPQKSNSTVLMCKIRSGVTEPPFKPINVTVSVREDRKEDPYFIKGIDEMPGFIFVRVSEVKDVVLQVFIDKFRIATTRVFRYKETPEILSIQPDCSFDNGSQITIEGKNLDSVYRTVIHFKPKESHLKPVFTECLGKAKSTRMECVTPVFPRDESEEGELSFDMDGVLGLWKRDFSYHPYGRPIPFETEGHVLTLYPGFDEVSLHVSGVKTPELNLVNSCMKITMTVGGVDCGAKVLDNEITCRIPKNLTIPNEGLPVKITVNSQVHDVGTVVLVSNHYVVGIVLGILGALVAGAVLAYVTMKHLRKKKTDSLAESRLSHYSRNHSLSGNGSVELLPFGDYRRGEHNFSTLSASTVPVAFPGLAYASTLDPSINPLLPSEKISISSFRPELLEEVKDVLIPASTLNVQYHQIIGKGHFGTVYHGYLTTDHNNREMHCAVKSLSNRITDVEEVEQFLKEGILMKAFHHCNVLSLLGILLPQEGLPLVVLPYMKHGDLRHFIRCENRNPTVKDLIGFGLQVAKGMEYLAQKKFVHRDLAARNCMLDESYTVKVADFGMARDVFDKEYYSIQDHRKAKLPVKWMAIESLQTQKFTSKSDVWSFGVLMWELLTRGASPYPEVDPYDITHYLLRGRRLPQPQYCPDLLFAIMLQCWDPDPELRPSFSTLVSEVTTILSGLEGEHYISLKVTYVNLDQPRPYPALTDSADECESMDEDEVGSKPT</sequence>
<protein>
    <recommendedName>
        <fullName evidence="3">receptor protein-tyrosine kinase</fullName>
        <ecNumber evidence="3">2.7.10.1</ecNumber>
    </recommendedName>
</protein>
<evidence type="ECO:0000256" key="9">
    <source>
        <dbReference type="ARBA" id="ARBA00022741"/>
    </source>
</evidence>
<evidence type="ECO:0000256" key="11">
    <source>
        <dbReference type="ARBA" id="ARBA00022840"/>
    </source>
</evidence>
<keyword evidence="11 20" id="KW-0067">ATP-binding</keyword>
<keyword evidence="16 26" id="KW-0675">Receptor</keyword>
<dbReference type="PROSITE" id="PS00109">
    <property type="entry name" value="PROTEIN_KINASE_TYR"/>
    <property type="match status" value="1"/>
</dbReference>
<evidence type="ECO:0000259" key="25">
    <source>
        <dbReference type="PROSITE" id="PS51004"/>
    </source>
</evidence>
<dbReference type="SUPFAM" id="SSF81296">
    <property type="entry name" value="E set domains"/>
    <property type="match status" value="2"/>
</dbReference>
<dbReference type="EC" id="2.7.10.1" evidence="3"/>
<evidence type="ECO:0000256" key="14">
    <source>
        <dbReference type="ARBA" id="ARBA00023136"/>
    </source>
</evidence>
<dbReference type="Pfam" id="PF07714">
    <property type="entry name" value="PK_Tyr_Ser-Thr"/>
    <property type="match status" value="1"/>
</dbReference>
<comment type="subcellular location">
    <subcellularLocation>
        <location evidence="1">Endomembrane system</location>
    </subcellularLocation>
    <subcellularLocation>
        <location evidence="2">Membrane</location>
        <topology evidence="2">Single-pass type I membrane protein</topology>
    </subcellularLocation>
</comment>
<keyword evidence="5" id="KW-0808">Transferase</keyword>
<keyword evidence="27" id="KW-1185">Reference proteome</keyword>
<feature type="signal peptide" evidence="23">
    <location>
        <begin position="1"/>
        <end position="18"/>
    </location>
</feature>
<dbReference type="SUPFAM" id="SSF56112">
    <property type="entry name" value="Protein kinase-like (PK-like)"/>
    <property type="match status" value="1"/>
</dbReference>
<dbReference type="GO" id="GO:0005886">
    <property type="term" value="C:plasma membrane"/>
    <property type="evidence" value="ECO:0007669"/>
    <property type="project" value="TreeGrafter"/>
</dbReference>
<keyword evidence="10" id="KW-0418">Kinase</keyword>
<dbReference type="GO" id="GO:0007169">
    <property type="term" value="P:cell surface receptor protein tyrosine kinase signaling pathway"/>
    <property type="evidence" value="ECO:0007669"/>
    <property type="project" value="TreeGrafter"/>
</dbReference>
<evidence type="ECO:0000256" key="7">
    <source>
        <dbReference type="ARBA" id="ARBA00022729"/>
    </source>
</evidence>
<feature type="chain" id="PRO_5021755251" description="receptor protein-tyrosine kinase" evidence="23">
    <location>
        <begin position="19"/>
        <end position="1267"/>
    </location>
</feature>
<dbReference type="GO" id="GO:0006909">
    <property type="term" value="P:phagocytosis"/>
    <property type="evidence" value="ECO:0007669"/>
    <property type="project" value="TreeGrafter"/>
</dbReference>
<evidence type="ECO:0000256" key="8">
    <source>
        <dbReference type="ARBA" id="ARBA00022737"/>
    </source>
</evidence>
<comment type="catalytic activity">
    <reaction evidence="18">
        <text>L-tyrosyl-[protein] + ATP = O-phospho-L-tyrosyl-[protein] + ADP + H(+)</text>
        <dbReference type="Rhea" id="RHEA:10596"/>
        <dbReference type="Rhea" id="RHEA-COMP:10136"/>
        <dbReference type="Rhea" id="RHEA-COMP:20101"/>
        <dbReference type="ChEBI" id="CHEBI:15378"/>
        <dbReference type="ChEBI" id="CHEBI:30616"/>
        <dbReference type="ChEBI" id="CHEBI:46858"/>
        <dbReference type="ChEBI" id="CHEBI:61978"/>
        <dbReference type="ChEBI" id="CHEBI:456216"/>
        <dbReference type="EC" id="2.7.10.1"/>
    </reaction>
</comment>
<gene>
    <name evidence="26" type="ORF">Baya_16293</name>
</gene>
<dbReference type="SMART" id="SM00429">
    <property type="entry name" value="IPT"/>
    <property type="match status" value="2"/>
</dbReference>
<dbReference type="PROSITE" id="PS50011">
    <property type="entry name" value="PROTEIN_KINASE_DOM"/>
    <property type="match status" value="1"/>
</dbReference>
<dbReference type="PROSITE" id="PS00107">
    <property type="entry name" value="PROTEIN_KINASE_ATP"/>
    <property type="match status" value="1"/>
</dbReference>
<evidence type="ECO:0000256" key="18">
    <source>
        <dbReference type="ARBA" id="ARBA00051243"/>
    </source>
</evidence>
<comment type="caution">
    <text evidence="26">The sequence shown here is derived from an EMBL/GenBank/DDBJ whole genome shotgun (WGS) entry which is preliminary data.</text>
</comment>
<dbReference type="InterPro" id="IPR017441">
    <property type="entry name" value="Protein_kinase_ATP_BS"/>
</dbReference>
<feature type="domain" description="Sema" evidence="25">
    <location>
        <begin position="26"/>
        <end position="510"/>
    </location>
</feature>
<feature type="region of interest" description="Disordered" evidence="21">
    <location>
        <begin position="1246"/>
        <end position="1267"/>
    </location>
</feature>
<dbReference type="PANTHER" id="PTHR24416">
    <property type="entry name" value="TYROSINE-PROTEIN KINASE RECEPTOR"/>
    <property type="match status" value="1"/>
</dbReference>
<feature type="binding site" evidence="20">
    <location>
        <position position="988"/>
    </location>
    <ligand>
        <name>ATP</name>
        <dbReference type="ChEBI" id="CHEBI:30616"/>
    </ligand>
</feature>
<keyword evidence="13 22" id="KW-1133">Transmembrane helix</keyword>
<evidence type="ECO:0000256" key="12">
    <source>
        <dbReference type="ARBA" id="ARBA00022843"/>
    </source>
</evidence>
<feature type="transmembrane region" description="Helical" evidence="22">
    <location>
        <begin position="827"/>
        <end position="848"/>
    </location>
</feature>
<evidence type="ECO:0000256" key="13">
    <source>
        <dbReference type="ARBA" id="ARBA00022989"/>
    </source>
</evidence>
<keyword evidence="12" id="KW-0832">Ubl conjugation</keyword>
<dbReference type="Gene3D" id="2.130.10.10">
    <property type="entry name" value="YVTN repeat-like/Quinoprotein amine dehydrogenase"/>
    <property type="match status" value="1"/>
</dbReference>
<dbReference type="AlphaFoldDB" id="A0A556VUW7"/>
<keyword evidence="6 22" id="KW-0812">Transmembrane</keyword>
<dbReference type="InterPro" id="IPR013783">
    <property type="entry name" value="Ig-like_fold"/>
</dbReference>
<dbReference type="Gene3D" id="2.60.40.10">
    <property type="entry name" value="Immunoglobulins"/>
    <property type="match status" value="1"/>
</dbReference>
<dbReference type="InterPro" id="IPR050122">
    <property type="entry name" value="RTK"/>
</dbReference>
<dbReference type="InterPro" id="IPR008266">
    <property type="entry name" value="Tyr_kinase_AS"/>
</dbReference>
<dbReference type="SUPFAM" id="SSF101912">
    <property type="entry name" value="Sema domain"/>
    <property type="match status" value="1"/>
</dbReference>
<dbReference type="SMART" id="SM00219">
    <property type="entry name" value="TyrKc"/>
    <property type="match status" value="1"/>
</dbReference>
<dbReference type="FunFam" id="2.130.10.10:FF:000194">
    <property type="entry name" value="Macrophage-stimulating 1 receptor a"/>
    <property type="match status" value="1"/>
</dbReference>
<proteinExistence type="predicted"/>
<evidence type="ECO:0000256" key="6">
    <source>
        <dbReference type="ARBA" id="ARBA00022692"/>
    </source>
</evidence>
<evidence type="ECO:0000256" key="22">
    <source>
        <dbReference type="SAM" id="Phobius"/>
    </source>
</evidence>
<comment type="caution">
    <text evidence="19">Lacks conserved residue(s) required for the propagation of feature annotation.</text>
</comment>
<dbReference type="GO" id="GO:0004714">
    <property type="term" value="F:transmembrane receptor protein tyrosine kinase activity"/>
    <property type="evidence" value="ECO:0007669"/>
    <property type="project" value="UniProtKB-EC"/>
</dbReference>
<dbReference type="InterPro" id="IPR014756">
    <property type="entry name" value="Ig_E-set"/>
</dbReference>
<dbReference type="InterPro" id="IPR011009">
    <property type="entry name" value="Kinase-like_dom_sf"/>
</dbReference>
<dbReference type="GO" id="GO:0005524">
    <property type="term" value="F:ATP binding"/>
    <property type="evidence" value="ECO:0007669"/>
    <property type="project" value="UniProtKB-UniRule"/>
</dbReference>
<evidence type="ECO:0000313" key="26">
    <source>
        <dbReference type="EMBL" id="TTT14225.1"/>
    </source>
</evidence>
<evidence type="ECO:0000256" key="20">
    <source>
        <dbReference type="PROSITE-ProRule" id="PRU10141"/>
    </source>
</evidence>
<dbReference type="Pfam" id="PF01833">
    <property type="entry name" value="TIG"/>
    <property type="match status" value="1"/>
</dbReference>
<evidence type="ECO:0000256" key="10">
    <source>
        <dbReference type="ARBA" id="ARBA00022777"/>
    </source>
</evidence>
<dbReference type="Pfam" id="PF01403">
    <property type="entry name" value="Sema"/>
    <property type="match status" value="1"/>
</dbReference>
<dbReference type="InterPro" id="IPR002909">
    <property type="entry name" value="IPT_dom"/>
</dbReference>
<evidence type="ECO:0000256" key="15">
    <source>
        <dbReference type="ARBA" id="ARBA00023137"/>
    </source>
</evidence>
<evidence type="ECO:0000256" key="17">
    <source>
        <dbReference type="ARBA" id="ARBA00023180"/>
    </source>
</evidence>
<evidence type="ECO:0000256" key="1">
    <source>
        <dbReference type="ARBA" id="ARBA00004308"/>
    </source>
</evidence>
<keyword evidence="15" id="KW-0829">Tyrosine-protein kinase</keyword>
<dbReference type="GO" id="GO:0016477">
    <property type="term" value="P:cell migration"/>
    <property type="evidence" value="ECO:0007669"/>
    <property type="project" value="TreeGrafter"/>
</dbReference>
<keyword evidence="8" id="KW-0677">Repeat</keyword>
<dbReference type="PANTHER" id="PTHR24416:SF564">
    <property type="entry name" value="MACROPHAGE-STIMULATING PROTEIN RECEPTOR"/>
    <property type="match status" value="1"/>
</dbReference>
<dbReference type="GO" id="GO:0012505">
    <property type="term" value="C:endomembrane system"/>
    <property type="evidence" value="ECO:0007669"/>
    <property type="project" value="UniProtKB-SubCell"/>
</dbReference>
<dbReference type="InterPro" id="IPR000719">
    <property type="entry name" value="Prot_kinase_dom"/>
</dbReference>
<evidence type="ECO:0000256" key="4">
    <source>
        <dbReference type="ARBA" id="ARBA00022553"/>
    </source>
</evidence>
<evidence type="ECO:0000256" key="19">
    <source>
        <dbReference type="PROSITE-ProRule" id="PRU00352"/>
    </source>
</evidence>
<keyword evidence="7 23" id="KW-0732">Signal</keyword>
<evidence type="ECO:0000256" key="16">
    <source>
        <dbReference type="ARBA" id="ARBA00023170"/>
    </source>
</evidence>
<keyword evidence="17" id="KW-0325">Glycoprotein</keyword>
<dbReference type="OrthoDB" id="9985181at2759"/>
<organism evidence="26 27">
    <name type="scientific">Bagarius yarrelli</name>
    <name type="common">Goonch</name>
    <name type="synonym">Bagrus yarrelli</name>
    <dbReference type="NCBI Taxonomy" id="175774"/>
    <lineage>
        <taxon>Eukaryota</taxon>
        <taxon>Metazoa</taxon>
        <taxon>Chordata</taxon>
        <taxon>Craniata</taxon>
        <taxon>Vertebrata</taxon>
        <taxon>Euteleostomi</taxon>
        <taxon>Actinopterygii</taxon>
        <taxon>Neopterygii</taxon>
        <taxon>Teleostei</taxon>
        <taxon>Ostariophysi</taxon>
        <taxon>Siluriformes</taxon>
        <taxon>Sisoridae</taxon>
        <taxon>Sisorinae</taxon>
        <taxon>Bagarius</taxon>
    </lineage>
</organism>
<evidence type="ECO:0000256" key="3">
    <source>
        <dbReference type="ARBA" id="ARBA00011902"/>
    </source>
</evidence>
<dbReference type="InterPro" id="IPR001627">
    <property type="entry name" value="Semap_dom"/>
</dbReference>
<evidence type="ECO:0000259" key="24">
    <source>
        <dbReference type="PROSITE" id="PS50011"/>
    </source>
</evidence>
<evidence type="ECO:0000313" key="27">
    <source>
        <dbReference type="Proteomes" id="UP000319801"/>
    </source>
</evidence>
<feature type="compositionally biased region" description="Acidic residues" evidence="21">
    <location>
        <begin position="1250"/>
        <end position="1261"/>
    </location>
</feature>
<keyword evidence="4" id="KW-0597">Phosphoprotein</keyword>
<dbReference type="InterPro" id="IPR020635">
    <property type="entry name" value="Tyr_kinase_cat_dom"/>
</dbReference>
<dbReference type="Gene3D" id="3.30.200.20">
    <property type="entry name" value="Phosphorylase Kinase, domain 1"/>
    <property type="match status" value="1"/>
</dbReference>
<dbReference type="SMART" id="SM00630">
    <property type="entry name" value="Sema"/>
    <property type="match status" value="1"/>
</dbReference>
<dbReference type="InterPro" id="IPR036352">
    <property type="entry name" value="Semap_dom_sf"/>
</dbReference>
<dbReference type="CDD" id="cd00603">
    <property type="entry name" value="IPT_PCSR"/>
    <property type="match status" value="1"/>
</dbReference>
<keyword evidence="14 22" id="KW-0472">Membrane</keyword>
<feature type="domain" description="Protein kinase" evidence="24">
    <location>
        <begin position="955"/>
        <end position="1220"/>
    </location>
</feature>
<evidence type="ECO:0000256" key="23">
    <source>
        <dbReference type="SAM" id="SignalP"/>
    </source>
</evidence>
<dbReference type="PRINTS" id="PR00109">
    <property type="entry name" value="TYRKINASE"/>
</dbReference>
<dbReference type="FunFam" id="3.30.200.20:FF:000188">
    <property type="entry name" value="Hepatocyte growth factor receptor"/>
    <property type="match status" value="1"/>
</dbReference>
<keyword evidence="9 20" id="KW-0547">Nucleotide-binding</keyword>
<accession>A0A556VUW7</accession>
<dbReference type="GO" id="GO:0043235">
    <property type="term" value="C:receptor complex"/>
    <property type="evidence" value="ECO:0007669"/>
    <property type="project" value="TreeGrafter"/>
</dbReference>
<evidence type="ECO:0000256" key="21">
    <source>
        <dbReference type="SAM" id="MobiDB-lite"/>
    </source>
</evidence>
<evidence type="ECO:0000256" key="5">
    <source>
        <dbReference type="ARBA" id="ARBA00022679"/>
    </source>
</evidence>
<name>A0A556VUW7_BAGYA</name>
<dbReference type="Proteomes" id="UP000319801">
    <property type="component" value="Unassembled WGS sequence"/>
</dbReference>